<protein>
    <submittedName>
        <fullName evidence="2">Relaxase domain-containing protein</fullName>
    </submittedName>
</protein>
<sequence length="226" mass="24729">MMSISPGMTAGHAGGSKEDYHLGGDALGENSLWVGRGSRDLGLEGAVQEEEEFRVLCRDEDPAGNRFVSFWLFRDPDTGALVERHRAGNDLTFSAPKSVSIAYVARVTGIKEAHDAAVLSVVSHVEEHYCHCLTPGGIMNGGMVAAKFDHATSRNIDPQLHSHVFALNVVHAQDGSWKANEPKAIFQDQSPLGLLYRQALAWAPEFREGHLASKFALQRQNREPPM</sequence>
<evidence type="ECO:0000313" key="3">
    <source>
        <dbReference type="Proteomes" id="UP000614714"/>
    </source>
</evidence>
<evidence type="ECO:0000313" key="2">
    <source>
        <dbReference type="EMBL" id="MBJ6749016.1"/>
    </source>
</evidence>
<gene>
    <name evidence="2" type="ORF">JFN91_02195</name>
</gene>
<evidence type="ECO:0000259" key="1">
    <source>
        <dbReference type="Pfam" id="PF08751"/>
    </source>
</evidence>
<comment type="caution">
    <text evidence="2">The sequence shown here is derived from an EMBL/GenBank/DDBJ whole genome shotgun (WGS) entry which is preliminary data.</text>
</comment>
<dbReference type="Proteomes" id="UP000614714">
    <property type="component" value="Unassembled WGS sequence"/>
</dbReference>
<reference evidence="2 3" key="1">
    <citation type="submission" date="2020-12" db="EMBL/GenBank/DDBJ databases">
        <title>Geomonas sp. Red421, isolated from paddy soil.</title>
        <authorList>
            <person name="Xu Z."/>
            <person name="Zhang Z."/>
            <person name="Masuda Y."/>
            <person name="Itoh H."/>
            <person name="Senoo K."/>
        </authorList>
    </citation>
    <scope>NUCLEOTIDE SEQUENCE [LARGE SCALE GENOMIC DNA]</scope>
    <source>
        <strain evidence="2 3">Red421</strain>
    </source>
</reference>
<dbReference type="RefSeq" id="WP_199387569.1">
    <property type="nucleotide sequence ID" value="NZ_JAEMHL010000001.1"/>
</dbReference>
<dbReference type="Pfam" id="PF08751">
    <property type="entry name" value="TrwC"/>
    <property type="match status" value="1"/>
</dbReference>
<dbReference type="SUPFAM" id="SSF55464">
    <property type="entry name" value="Origin of replication-binding domain, RBD-like"/>
    <property type="match status" value="1"/>
</dbReference>
<dbReference type="NCBIfam" id="NF041492">
    <property type="entry name" value="MobF"/>
    <property type="match status" value="1"/>
</dbReference>
<accession>A0ABS0Y9Q7</accession>
<dbReference type="InterPro" id="IPR014862">
    <property type="entry name" value="TrwC"/>
</dbReference>
<organism evidence="2 3">
    <name type="scientific">Geomonas anaerohicana</name>
    <dbReference type="NCBI Taxonomy" id="2798583"/>
    <lineage>
        <taxon>Bacteria</taxon>
        <taxon>Pseudomonadati</taxon>
        <taxon>Thermodesulfobacteriota</taxon>
        <taxon>Desulfuromonadia</taxon>
        <taxon>Geobacterales</taxon>
        <taxon>Geobacteraceae</taxon>
        <taxon>Geomonas</taxon>
    </lineage>
</organism>
<keyword evidence="3" id="KW-1185">Reference proteome</keyword>
<dbReference type="EMBL" id="JAEMHL010000001">
    <property type="protein sequence ID" value="MBJ6749016.1"/>
    <property type="molecule type" value="Genomic_DNA"/>
</dbReference>
<feature type="domain" description="TrwC relaxase" evidence="1">
    <location>
        <begin position="19"/>
        <end position="201"/>
    </location>
</feature>
<proteinExistence type="predicted"/>
<name>A0ABS0Y9Q7_9BACT</name>